<feature type="region of interest" description="Disordered" evidence="12">
    <location>
        <begin position="945"/>
        <end position="988"/>
    </location>
</feature>
<feature type="domain" description="Homeobox" evidence="13">
    <location>
        <begin position="673"/>
        <end position="733"/>
    </location>
</feature>
<keyword evidence="8 10" id="KW-0539">Nucleus</keyword>
<feature type="compositionally biased region" description="Acidic residues" evidence="12">
    <location>
        <begin position="1043"/>
        <end position="1052"/>
    </location>
</feature>
<dbReference type="Gene3D" id="1.10.10.60">
    <property type="entry name" value="Homeodomain-like"/>
    <property type="match status" value="1"/>
</dbReference>
<feature type="domain" description="C2H2-type" evidence="14">
    <location>
        <begin position="197"/>
        <end position="224"/>
    </location>
</feature>
<keyword evidence="2" id="KW-0479">Metal-binding</keyword>
<evidence type="ECO:0000256" key="8">
    <source>
        <dbReference type="ARBA" id="ARBA00023242"/>
    </source>
</evidence>
<dbReference type="GO" id="GO:0008270">
    <property type="term" value="F:zinc ion binding"/>
    <property type="evidence" value="ECO:0007669"/>
    <property type="project" value="UniProtKB-KW"/>
</dbReference>
<dbReference type="PANTHER" id="PTHR24391:SF27">
    <property type="entry name" value="ZINC FINGER PROTEIN 1"/>
    <property type="match status" value="1"/>
</dbReference>
<dbReference type="AlphaFoldDB" id="A0A9D4C1N3"/>
<feature type="domain" description="C2H2-type" evidence="14">
    <location>
        <begin position="1102"/>
        <end position="1129"/>
    </location>
</feature>
<accession>A0A9D4C1N3</accession>
<reference evidence="15" key="1">
    <citation type="journal article" date="2019" name="bioRxiv">
        <title>The Genome of the Zebra Mussel, Dreissena polymorpha: A Resource for Invasive Species Research.</title>
        <authorList>
            <person name="McCartney M.A."/>
            <person name="Auch B."/>
            <person name="Kono T."/>
            <person name="Mallez S."/>
            <person name="Zhang Y."/>
            <person name="Obille A."/>
            <person name="Becker A."/>
            <person name="Abrahante J.E."/>
            <person name="Garbe J."/>
            <person name="Badalamenti J.P."/>
            <person name="Herman A."/>
            <person name="Mangelson H."/>
            <person name="Liachko I."/>
            <person name="Sullivan S."/>
            <person name="Sone E.D."/>
            <person name="Koren S."/>
            <person name="Silverstein K.A.T."/>
            <person name="Beckman K.B."/>
            <person name="Gohl D.M."/>
        </authorList>
    </citation>
    <scope>NUCLEOTIDE SEQUENCE</scope>
    <source>
        <strain evidence="15">Duluth1</strain>
        <tissue evidence="15">Whole animal</tissue>
    </source>
</reference>
<feature type="domain" description="C2H2-type" evidence="14">
    <location>
        <begin position="283"/>
        <end position="324"/>
    </location>
</feature>
<feature type="compositionally biased region" description="Polar residues" evidence="12">
    <location>
        <begin position="804"/>
        <end position="814"/>
    </location>
</feature>
<evidence type="ECO:0000256" key="10">
    <source>
        <dbReference type="PROSITE-ProRule" id="PRU00108"/>
    </source>
</evidence>
<evidence type="ECO:0000313" key="15">
    <source>
        <dbReference type="EMBL" id="KAH3715492.1"/>
    </source>
</evidence>
<protein>
    <recommendedName>
        <fullName evidence="17">Zinc finger protein 1</fullName>
    </recommendedName>
</protein>
<feature type="compositionally biased region" description="Polar residues" evidence="12">
    <location>
        <begin position="953"/>
        <end position="981"/>
    </location>
</feature>
<dbReference type="Pfam" id="PF00046">
    <property type="entry name" value="Homeodomain"/>
    <property type="match status" value="1"/>
</dbReference>
<dbReference type="SUPFAM" id="SSF57667">
    <property type="entry name" value="beta-beta-alpha zinc fingers"/>
    <property type="match status" value="4"/>
</dbReference>
<dbReference type="SMART" id="SM00389">
    <property type="entry name" value="HOX"/>
    <property type="match status" value="1"/>
</dbReference>
<evidence type="ECO:0000256" key="4">
    <source>
        <dbReference type="ARBA" id="ARBA00022771"/>
    </source>
</evidence>
<dbReference type="Pfam" id="PF00096">
    <property type="entry name" value="zf-C2H2"/>
    <property type="match status" value="5"/>
</dbReference>
<evidence type="ECO:0000256" key="5">
    <source>
        <dbReference type="ARBA" id="ARBA00022833"/>
    </source>
</evidence>
<dbReference type="InterPro" id="IPR036236">
    <property type="entry name" value="Znf_C2H2_sf"/>
</dbReference>
<dbReference type="CDD" id="cd00086">
    <property type="entry name" value="homeodomain"/>
    <property type="match status" value="1"/>
</dbReference>
<evidence type="ECO:0000256" key="12">
    <source>
        <dbReference type="SAM" id="MobiDB-lite"/>
    </source>
</evidence>
<sequence>MFRFGLCRDFRGCQTFIQQLRRDLVEVENGEEGEDADDAALDDNKNKIILPGNACHDDGTEDHDNSVEEKKTTPMTAETEKKIIFETPEEKVAAILREIKSATPDSTSREVISHGSSSSRIKHSEDARIAELLNRGDTAVIYPEPVSDSEDNANNEEGCSEEEEIVLKCMHCPQTFQRAIVLRDHMREAHADKPLKFMCPKCDETFHQKSQLDKHLTLHSPTSQVCSVCNKTFANVYRLQRHMISHNESTDLRKFKCPECGKAFKFKHHLKEHVRIHSGEKPFVCNNCGKRFSHSGSFSSHTTSKKCWGLSASRSRDCHQGNQPGNHGNHSNHGNTSQGLQENSPKNVPTNVMSQFPRPPLSSVTVSIAHQPPFMPHAYAQQKGVQSFFYPPHMFASPDGFLHPMYTPPPLLAHISMASIMAGMKSSDITNTDSSIASPHPSHSGSVSSAVSRSTRSVSPHSQSTRSFSPQSHSGRSVSPASVFSSRPQTPSRRSLTPGSHGNQMKRENQTPSQEPATCSGRSPKEQITPDVNSNTKQLTSVQESDIQSAGKEPLKSVQKLDGTECSEVDTTTKSDPDESFEKNFKQKQLSCQFCHESFDSPISLHQHERYLCKQNKEVTIHHRGNIESCQSPHSTVSDVSHVESTTNCNTENASDEEEVEEIYKDSDCSIDERNMRIRTQFTEEQQSYLKSQYVLNPRPRKFELIRMGNKIGFPKRVVQVWFQNMRARERKYGREPALGNSAHERDISKSPTYIPNVPKLFTNQLKASSSMVDHLPAHVAHRLGETAAPLDLSVGRSPPQAHGGSTSRQTTPESLEDQVLNLSMKREQSEEKTVTDKPISTEKLITTVSKTFEDSPIFKYMQQEGMFPTCALPSGLALTLQSHYQHSAAVLKQPSYRPSVTYSEAMPSTTTCSAISALFNQNQSNNGNILSESYMSETNYPRSILSHHGSIEGNTSSKSHQSKTDFSQNILSSHQGSNGDDCSGDSFDHDELTHNIATHNLATLAEAAQQAANMSSKPKRLRKKTWRQVECYMEAEEVNLDLEDSQSTDDDQPSKKKRKSWKGHRVDRDEGMYACDQCNKLFSKQSSLARHKYEHSGARPFACDLCTKSFKHKHHLTEHKRLHSGEKPFQCKKCGKRFSHSGSFSQHMNHRYNYCFPAMAADSNNETSSQHDTDLDLDNDTSSHDSP</sequence>
<dbReference type="GO" id="GO:0000978">
    <property type="term" value="F:RNA polymerase II cis-regulatory region sequence-specific DNA binding"/>
    <property type="evidence" value="ECO:0007669"/>
    <property type="project" value="TreeGrafter"/>
</dbReference>
<evidence type="ECO:0008006" key="17">
    <source>
        <dbReference type="Google" id="ProtNLM"/>
    </source>
</evidence>
<feature type="compositionally biased region" description="Polar residues" evidence="12">
    <location>
        <begin position="340"/>
        <end position="354"/>
    </location>
</feature>
<dbReference type="PROSITE" id="PS00028">
    <property type="entry name" value="ZINC_FINGER_C2H2_1"/>
    <property type="match status" value="5"/>
</dbReference>
<dbReference type="FunFam" id="3.30.160.60:FF:000744">
    <property type="entry name" value="zinc finger E-box-binding homeobox 1"/>
    <property type="match status" value="1"/>
</dbReference>
<evidence type="ECO:0000256" key="2">
    <source>
        <dbReference type="ARBA" id="ARBA00022723"/>
    </source>
</evidence>
<name>A0A9D4C1N3_DREPO</name>
<feature type="region of interest" description="Disordered" evidence="12">
    <location>
        <begin position="1043"/>
        <end position="1064"/>
    </location>
</feature>
<dbReference type="InterPro" id="IPR001356">
    <property type="entry name" value="HD"/>
</dbReference>
<dbReference type="Pfam" id="PF13894">
    <property type="entry name" value="zf-C2H2_4"/>
    <property type="match status" value="1"/>
</dbReference>
<dbReference type="GO" id="GO:0005634">
    <property type="term" value="C:nucleus"/>
    <property type="evidence" value="ECO:0007669"/>
    <property type="project" value="UniProtKB-SubCell"/>
</dbReference>
<keyword evidence="5" id="KW-0862">Zinc</keyword>
<keyword evidence="4 9" id="KW-0863">Zinc-finger</keyword>
<dbReference type="InterPro" id="IPR051574">
    <property type="entry name" value="ZnF_E-box_Homeobox"/>
</dbReference>
<feature type="DNA-binding region" description="Homeobox" evidence="10">
    <location>
        <begin position="675"/>
        <end position="734"/>
    </location>
</feature>
<keyword evidence="16" id="KW-1185">Reference proteome</keyword>
<feature type="region of interest" description="Disordered" evidence="12">
    <location>
        <begin position="1165"/>
        <end position="1188"/>
    </location>
</feature>
<feature type="region of interest" description="Disordered" evidence="12">
    <location>
        <begin position="791"/>
        <end position="815"/>
    </location>
</feature>
<feature type="compositionally biased region" description="Polar residues" evidence="12">
    <location>
        <begin position="461"/>
        <end position="503"/>
    </location>
</feature>
<feature type="domain" description="C2H2-type" evidence="14">
    <location>
        <begin position="1074"/>
        <end position="1101"/>
    </location>
</feature>
<feature type="compositionally biased region" description="Low complexity" evidence="12">
    <location>
        <begin position="437"/>
        <end position="460"/>
    </location>
</feature>
<feature type="compositionally biased region" description="Basic and acidic residues" evidence="12">
    <location>
        <begin position="55"/>
        <end position="75"/>
    </location>
</feature>
<feature type="region of interest" description="Disordered" evidence="12">
    <location>
        <begin position="52"/>
        <end position="75"/>
    </location>
</feature>
<evidence type="ECO:0000256" key="6">
    <source>
        <dbReference type="ARBA" id="ARBA00023125"/>
    </source>
</evidence>
<dbReference type="PROSITE" id="PS50071">
    <property type="entry name" value="HOMEOBOX_2"/>
    <property type="match status" value="1"/>
</dbReference>
<evidence type="ECO:0000259" key="13">
    <source>
        <dbReference type="PROSITE" id="PS50071"/>
    </source>
</evidence>
<feature type="domain" description="C2H2-type" evidence="14">
    <location>
        <begin position="1130"/>
        <end position="1158"/>
    </location>
</feature>
<feature type="compositionally biased region" description="Polar residues" evidence="12">
    <location>
        <begin position="510"/>
        <end position="521"/>
    </location>
</feature>
<dbReference type="PANTHER" id="PTHR24391">
    <property type="entry name" value="HISTONE H4 TRANSCRIPTION FACTOR-RELATED"/>
    <property type="match status" value="1"/>
</dbReference>
<keyword evidence="6 10" id="KW-0238">DNA-binding</keyword>
<dbReference type="GO" id="GO:0000122">
    <property type="term" value="P:negative regulation of transcription by RNA polymerase II"/>
    <property type="evidence" value="ECO:0007669"/>
    <property type="project" value="UniProtKB-ARBA"/>
</dbReference>
<dbReference type="FunFam" id="3.30.160.60:FF:000145">
    <property type="entry name" value="Zinc finger protein 574"/>
    <property type="match status" value="1"/>
</dbReference>
<evidence type="ECO:0000256" key="7">
    <source>
        <dbReference type="ARBA" id="ARBA00023155"/>
    </source>
</evidence>
<feature type="compositionally biased region" description="Basic and acidic residues" evidence="12">
    <location>
        <begin position="571"/>
        <end position="582"/>
    </location>
</feature>
<dbReference type="SMART" id="SM00355">
    <property type="entry name" value="ZnF_C2H2"/>
    <property type="match status" value="9"/>
</dbReference>
<feature type="domain" description="C2H2-type" evidence="14">
    <location>
        <begin position="255"/>
        <end position="282"/>
    </location>
</feature>
<keyword evidence="3" id="KW-0677">Repeat</keyword>
<dbReference type="PROSITE" id="PS50157">
    <property type="entry name" value="ZINC_FINGER_C2H2_2"/>
    <property type="match status" value="8"/>
</dbReference>
<feature type="compositionally biased region" description="Low complexity" evidence="12">
    <location>
        <begin position="320"/>
        <end position="339"/>
    </location>
</feature>
<dbReference type="SUPFAM" id="SSF46689">
    <property type="entry name" value="Homeodomain-like"/>
    <property type="match status" value="1"/>
</dbReference>
<evidence type="ECO:0000256" key="1">
    <source>
        <dbReference type="ARBA" id="ARBA00004123"/>
    </source>
</evidence>
<feature type="region of interest" description="Disordered" evidence="12">
    <location>
        <begin position="318"/>
        <end position="357"/>
    </location>
</feature>
<dbReference type="Gene3D" id="3.30.160.60">
    <property type="entry name" value="Classic Zinc Finger"/>
    <property type="match status" value="7"/>
</dbReference>
<dbReference type="GO" id="GO:0000981">
    <property type="term" value="F:DNA-binding transcription factor activity, RNA polymerase II-specific"/>
    <property type="evidence" value="ECO:0007669"/>
    <property type="project" value="TreeGrafter"/>
</dbReference>
<gene>
    <name evidence="15" type="ORF">DPMN_058203</name>
</gene>
<comment type="subcellular location">
    <subcellularLocation>
        <location evidence="1 10 11">Nucleus</location>
    </subcellularLocation>
</comment>
<evidence type="ECO:0000256" key="3">
    <source>
        <dbReference type="ARBA" id="ARBA00022737"/>
    </source>
</evidence>
<feature type="domain" description="C2H2-type" evidence="14">
    <location>
        <begin position="167"/>
        <end position="195"/>
    </location>
</feature>
<feature type="domain" description="C2H2-type" evidence="14">
    <location>
        <begin position="224"/>
        <end position="251"/>
    </location>
</feature>
<dbReference type="FunFam" id="3.30.160.60:FF:000013">
    <property type="entry name" value="Putative zinc finger E-box-binding homeobox 2"/>
    <property type="match status" value="2"/>
</dbReference>
<dbReference type="FunFam" id="3.30.160.60:FF:000082">
    <property type="entry name" value="Putative zinc finger E-box-binding homeobox 2"/>
    <property type="match status" value="1"/>
</dbReference>
<dbReference type="InterPro" id="IPR009057">
    <property type="entry name" value="Homeodomain-like_sf"/>
</dbReference>
<evidence type="ECO:0000313" key="16">
    <source>
        <dbReference type="Proteomes" id="UP000828390"/>
    </source>
</evidence>
<keyword evidence="7 10" id="KW-0371">Homeobox</keyword>
<dbReference type="EMBL" id="JAIWYP010000013">
    <property type="protein sequence ID" value="KAH3715492.1"/>
    <property type="molecule type" value="Genomic_DNA"/>
</dbReference>
<feature type="compositionally biased region" description="Polar residues" evidence="12">
    <location>
        <begin position="530"/>
        <end position="548"/>
    </location>
</feature>
<feature type="region of interest" description="Disordered" evidence="12">
    <location>
        <begin position="431"/>
        <end position="582"/>
    </location>
</feature>
<dbReference type="Proteomes" id="UP000828390">
    <property type="component" value="Unassembled WGS sequence"/>
</dbReference>
<proteinExistence type="predicted"/>
<dbReference type="InterPro" id="IPR013087">
    <property type="entry name" value="Znf_C2H2_type"/>
</dbReference>
<comment type="caution">
    <text evidence="15">The sequence shown here is derived from an EMBL/GenBank/DDBJ whole genome shotgun (WGS) entry which is preliminary data.</text>
</comment>
<evidence type="ECO:0000259" key="14">
    <source>
        <dbReference type="PROSITE" id="PS50157"/>
    </source>
</evidence>
<evidence type="ECO:0000256" key="11">
    <source>
        <dbReference type="RuleBase" id="RU000682"/>
    </source>
</evidence>
<reference evidence="15" key="2">
    <citation type="submission" date="2020-11" db="EMBL/GenBank/DDBJ databases">
        <authorList>
            <person name="McCartney M.A."/>
            <person name="Auch B."/>
            <person name="Kono T."/>
            <person name="Mallez S."/>
            <person name="Becker A."/>
            <person name="Gohl D.M."/>
            <person name="Silverstein K.A.T."/>
            <person name="Koren S."/>
            <person name="Bechman K.B."/>
            <person name="Herman A."/>
            <person name="Abrahante J.E."/>
            <person name="Garbe J."/>
        </authorList>
    </citation>
    <scope>NUCLEOTIDE SEQUENCE</scope>
    <source>
        <strain evidence="15">Duluth1</strain>
        <tissue evidence="15">Whole animal</tissue>
    </source>
</reference>
<evidence type="ECO:0000256" key="9">
    <source>
        <dbReference type="PROSITE-ProRule" id="PRU00042"/>
    </source>
</evidence>
<organism evidence="15 16">
    <name type="scientific">Dreissena polymorpha</name>
    <name type="common">Zebra mussel</name>
    <name type="synonym">Mytilus polymorpha</name>
    <dbReference type="NCBI Taxonomy" id="45954"/>
    <lineage>
        <taxon>Eukaryota</taxon>
        <taxon>Metazoa</taxon>
        <taxon>Spiralia</taxon>
        <taxon>Lophotrochozoa</taxon>
        <taxon>Mollusca</taxon>
        <taxon>Bivalvia</taxon>
        <taxon>Autobranchia</taxon>
        <taxon>Heteroconchia</taxon>
        <taxon>Euheterodonta</taxon>
        <taxon>Imparidentia</taxon>
        <taxon>Neoheterodontei</taxon>
        <taxon>Myida</taxon>
        <taxon>Dreissenoidea</taxon>
        <taxon>Dreissenidae</taxon>
        <taxon>Dreissena</taxon>
    </lineage>
</organism>